<evidence type="ECO:0000313" key="2">
    <source>
        <dbReference type="EMBL" id="KAF3951380.1"/>
    </source>
</evidence>
<dbReference type="Proteomes" id="UP000737018">
    <property type="component" value="Unassembled WGS sequence"/>
</dbReference>
<accession>A0A8J4QL98</accession>
<dbReference type="AlphaFoldDB" id="A0A8J4QL98"/>
<feature type="region of interest" description="Disordered" evidence="1">
    <location>
        <begin position="72"/>
        <end position="101"/>
    </location>
</feature>
<name>A0A8J4QL98_9ROSI</name>
<evidence type="ECO:0008006" key="4">
    <source>
        <dbReference type="Google" id="ProtNLM"/>
    </source>
</evidence>
<feature type="compositionally biased region" description="Polar residues" evidence="1">
    <location>
        <begin position="244"/>
        <end position="256"/>
    </location>
</feature>
<protein>
    <recommendedName>
        <fullName evidence="4">DUF4283 domain-containing protein</fullName>
    </recommendedName>
</protein>
<evidence type="ECO:0000256" key="1">
    <source>
        <dbReference type="SAM" id="MobiDB-lite"/>
    </source>
</evidence>
<sequence length="295" mass="32259">MLFVEDRGPLEVHGLPELWKSPTNLRRLGEKVGSVINLDLAGEEGGAWRKFIRIQVKVDLLRPLMPAGPWLRSKSSATPQDLLRVPTSRTPPCPSIRTNPCLTNTTKASTYSIATSSSQDNHYGPWCTSTETQLEPIIPGNKDIPSANPYPGAQIPSQAQFPLNPPTQPDEASPIYPPGFGLPKPCPTNDNPNITNTTTPKENSIANNVSNPLTPISPFSDSLYHHLNQETQTSNPQPEALSRDPSQVVGSNNTPSLYWKVSRKEKKLFLKKGKTERDAPVAAFDGQVATTSIPR</sequence>
<reference evidence="2" key="1">
    <citation type="submission" date="2020-03" db="EMBL/GenBank/DDBJ databases">
        <title>Castanea mollissima Vanexum genome sequencing.</title>
        <authorList>
            <person name="Staton M."/>
        </authorList>
    </citation>
    <scope>NUCLEOTIDE SEQUENCE</scope>
    <source>
        <tissue evidence="2">Leaf</tissue>
    </source>
</reference>
<feature type="compositionally biased region" description="Polar residues" evidence="1">
    <location>
        <begin position="201"/>
        <end position="220"/>
    </location>
</feature>
<dbReference type="EMBL" id="JRKL02004967">
    <property type="protein sequence ID" value="KAF3951380.1"/>
    <property type="molecule type" value="Genomic_DNA"/>
</dbReference>
<keyword evidence="3" id="KW-1185">Reference proteome</keyword>
<feature type="compositionally biased region" description="Low complexity" evidence="1">
    <location>
        <begin position="187"/>
        <end position="200"/>
    </location>
</feature>
<organism evidence="2 3">
    <name type="scientific">Castanea mollissima</name>
    <name type="common">Chinese chestnut</name>
    <dbReference type="NCBI Taxonomy" id="60419"/>
    <lineage>
        <taxon>Eukaryota</taxon>
        <taxon>Viridiplantae</taxon>
        <taxon>Streptophyta</taxon>
        <taxon>Embryophyta</taxon>
        <taxon>Tracheophyta</taxon>
        <taxon>Spermatophyta</taxon>
        <taxon>Magnoliopsida</taxon>
        <taxon>eudicotyledons</taxon>
        <taxon>Gunneridae</taxon>
        <taxon>Pentapetalae</taxon>
        <taxon>rosids</taxon>
        <taxon>fabids</taxon>
        <taxon>Fagales</taxon>
        <taxon>Fagaceae</taxon>
        <taxon>Castanea</taxon>
    </lineage>
</organism>
<dbReference type="OrthoDB" id="1707487at2759"/>
<evidence type="ECO:0000313" key="3">
    <source>
        <dbReference type="Proteomes" id="UP000737018"/>
    </source>
</evidence>
<feature type="region of interest" description="Disordered" evidence="1">
    <location>
        <begin position="137"/>
        <end position="256"/>
    </location>
</feature>
<proteinExistence type="predicted"/>
<comment type="caution">
    <text evidence="2">The sequence shown here is derived from an EMBL/GenBank/DDBJ whole genome shotgun (WGS) entry which is preliminary data.</text>
</comment>
<gene>
    <name evidence="2" type="ORF">CMV_022958</name>
</gene>